<evidence type="ECO:0000313" key="3">
    <source>
        <dbReference type="Proteomes" id="UP000007590"/>
    </source>
</evidence>
<evidence type="ECO:0000313" key="2">
    <source>
        <dbReference type="EMBL" id="AFD07657.1"/>
    </source>
</evidence>
<dbReference type="KEGG" id="scn:Solca_2623"/>
<accession>H8KUV7</accession>
<dbReference type="HOGENOM" id="CLU_068235_0_1_10"/>
<proteinExistence type="predicted"/>
<dbReference type="STRING" id="929556.Solca_2623"/>
<keyword evidence="3" id="KW-1185">Reference proteome</keyword>
<dbReference type="RefSeq" id="WP_014680884.1">
    <property type="nucleotide sequence ID" value="NC_017770.1"/>
</dbReference>
<dbReference type="InterPro" id="IPR019861">
    <property type="entry name" value="PorP/SprF_Bacteroidetes"/>
</dbReference>
<keyword evidence="1" id="KW-0732">Signal</keyword>
<dbReference type="OrthoDB" id="1493187at2"/>
<sequence>MKRLFILGVIICAALKSIAQNNAPILNYSYNEAVVNPAFMGTYTGFTAGIIARKQAMGIDGAPAAQRLQIGQPLYDTKSAIGFLITNNTYGVSSKVDLMGQYSYSLPLSKGKLLFGLQTGVESLKENNDELSLKDQELGALFANTGRAYGFNVGFGAYYATDKYYVGLSAPQFFYNYFDGDAVKSQLFDANMFRTYLVAGYDFELTNIKVRPSALLCYQTSSAVNAEAALTGYFFEDNFWTGLAYRTSKEVGFNVGLRVEKMISFNYSFGAGVGQLQQKAGTTHEIGIRMALQHKKSQ</sequence>
<dbReference type="AlphaFoldDB" id="H8KUV7"/>
<reference evidence="2" key="1">
    <citation type="submission" date="2012-02" db="EMBL/GenBank/DDBJ databases">
        <title>The complete genome of Solitalea canadensis DSM 3403.</title>
        <authorList>
            <consortium name="US DOE Joint Genome Institute (JGI-PGF)"/>
            <person name="Lucas S."/>
            <person name="Copeland A."/>
            <person name="Lapidus A."/>
            <person name="Glavina del Rio T."/>
            <person name="Dalin E."/>
            <person name="Tice H."/>
            <person name="Bruce D."/>
            <person name="Goodwin L."/>
            <person name="Pitluck S."/>
            <person name="Peters L."/>
            <person name="Ovchinnikova G."/>
            <person name="Lu M."/>
            <person name="Kyrpides N."/>
            <person name="Mavromatis K."/>
            <person name="Ivanova N."/>
            <person name="Brettin T."/>
            <person name="Detter J.C."/>
            <person name="Han C."/>
            <person name="Larimer F."/>
            <person name="Land M."/>
            <person name="Hauser L."/>
            <person name="Markowitz V."/>
            <person name="Cheng J.-F."/>
            <person name="Hugenholtz P."/>
            <person name="Woyke T."/>
            <person name="Wu D."/>
            <person name="Spring S."/>
            <person name="Schroeder M."/>
            <person name="Kopitz M."/>
            <person name="Brambilla E."/>
            <person name="Klenk H.-P."/>
            <person name="Eisen J.A."/>
        </authorList>
    </citation>
    <scope>NUCLEOTIDE SEQUENCE</scope>
    <source>
        <strain evidence="2">DSM 3403</strain>
    </source>
</reference>
<gene>
    <name evidence="2" type="ordered locus">Solca_2623</name>
</gene>
<dbReference type="EMBL" id="CP003349">
    <property type="protein sequence ID" value="AFD07657.1"/>
    <property type="molecule type" value="Genomic_DNA"/>
</dbReference>
<dbReference type="NCBIfam" id="TIGR03519">
    <property type="entry name" value="T9SS_PorP_fam"/>
    <property type="match status" value="1"/>
</dbReference>
<evidence type="ECO:0000256" key="1">
    <source>
        <dbReference type="SAM" id="SignalP"/>
    </source>
</evidence>
<dbReference type="Proteomes" id="UP000007590">
    <property type="component" value="Chromosome"/>
</dbReference>
<dbReference type="Pfam" id="PF11751">
    <property type="entry name" value="PorP_SprF"/>
    <property type="match status" value="1"/>
</dbReference>
<dbReference type="eggNOG" id="COG3064">
    <property type="taxonomic scope" value="Bacteria"/>
</dbReference>
<organism evidence="2 3">
    <name type="scientific">Solitalea canadensis (strain ATCC 29591 / DSM 3403 / JCM 21819 / LMG 8368 / NBRC 15130 / NCIMB 12057 / USAM 9D)</name>
    <name type="common">Flexibacter canadensis</name>
    <dbReference type="NCBI Taxonomy" id="929556"/>
    <lineage>
        <taxon>Bacteria</taxon>
        <taxon>Pseudomonadati</taxon>
        <taxon>Bacteroidota</taxon>
        <taxon>Sphingobacteriia</taxon>
        <taxon>Sphingobacteriales</taxon>
        <taxon>Sphingobacteriaceae</taxon>
        <taxon>Solitalea</taxon>
    </lineage>
</organism>
<name>H8KUV7_SOLCM</name>
<feature type="chain" id="PRO_5003614571" evidence="1">
    <location>
        <begin position="20"/>
        <end position="298"/>
    </location>
</feature>
<feature type="signal peptide" evidence="1">
    <location>
        <begin position="1"/>
        <end position="19"/>
    </location>
</feature>
<protein>
    <submittedName>
        <fullName evidence="2">Bacteroidetes-specific putative membrane protein</fullName>
    </submittedName>
</protein>